<evidence type="ECO:0000313" key="3">
    <source>
        <dbReference type="Proteomes" id="UP000007148"/>
    </source>
</evidence>
<dbReference type="Proteomes" id="UP000007148">
    <property type="component" value="Unassembled WGS sequence"/>
</dbReference>
<dbReference type="OMA" id="MNLATTW"/>
<reference evidence="2 3" key="1">
    <citation type="journal article" date="2011" name="PLoS Pathog.">
        <title>Endophytic Life Strategies Decoded by Genome and Transcriptome Analyses of the Mutualistic Root Symbiont Piriformospora indica.</title>
        <authorList>
            <person name="Zuccaro A."/>
            <person name="Lahrmann U."/>
            <person name="Guldener U."/>
            <person name="Langen G."/>
            <person name="Pfiffi S."/>
            <person name="Biedenkopf D."/>
            <person name="Wong P."/>
            <person name="Samans B."/>
            <person name="Grimm C."/>
            <person name="Basiewicz M."/>
            <person name="Murat C."/>
            <person name="Martin F."/>
            <person name="Kogel K.H."/>
        </authorList>
    </citation>
    <scope>NUCLEOTIDE SEQUENCE [LARGE SCALE GENOMIC DNA]</scope>
    <source>
        <strain evidence="2 3">DSM 11827</strain>
    </source>
</reference>
<keyword evidence="1" id="KW-0732">Signal</keyword>
<sequence>MLALLYLALVSLLSLTSVHAQTAGTITAPSQGAKIMPLQSFPFSYKIHQDYCTSSHNITVQLTTKALDSGGTTGNTGHYFGRFATGSYPYQGFPNPNPPVPSSLTMPDFSMAPGGFGTGATASNLPLYLHVIEEWNTCQPTIGNNIFVSTVQVFYNSTS</sequence>
<dbReference type="HOGENOM" id="CLU_138681_0_0_1"/>
<proteinExistence type="predicted"/>
<name>G4TH28_SERID</name>
<comment type="caution">
    <text evidence="2">The sequence shown here is derived from an EMBL/GenBank/DDBJ whole genome shotgun (WGS) entry which is preliminary data.</text>
</comment>
<dbReference type="eggNOG" id="ENOG502SRQE">
    <property type="taxonomic scope" value="Eukaryota"/>
</dbReference>
<feature type="chain" id="PRO_5003468749" evidence="1">
    <location>
        <begin position="21"/>
        <end position="159"/>
    </location>
</feature>
<dbReference type="EMBL" id="CAFZ01000088">
    <property type="protein sequence ID" value="CCA70606.1"/>
    <property type="molecule type" value="Genomic_DNA"/>
</dbReference>
<evidence type="ECO:0000256" key="1">
    <source>
        <dbReference type="SAM" id="SignalP"/>
    </source>
</evidence>
<accession>G4TH28</accession>
<dbReference type="InParanoid" id="G4TH28"/>
<protein>
    <submittedName>
        <fullName evidence="2">Uncharacterized protein</fullName>
    </submittedName>
</protein>
<organism evidence="2 3">
    <name type="scientific">Serendipita indica (strain DSM 11827)</name>
    <name type="common">Root endophyte fungus</name>
    <name type="synonym">Piriformospora indica</name>
    <dbReference type="NCBI Taxonomy" id="1109443"/>
    <lineage>
        <taxon>Eukaryota</taxon>
        <taxon>Fungi</taxon>
        <taxon>Dikarya</taxon>
        <taxon>Basidiomycota</taxon>
        <taxon>Agaricomycotina</taxon>
        <taxon>Agaricomycetes</taxon>
        <taxon>Sebacinales</taxon>
        <taxon>Serendipitaceae</taxon>
        <taxon>Serendipita</taxon>
    </lineage>
</organism>
<gene>
    <name evidence="2" type="ORF">PIIN_04543</name>
</gene>
<dbReference type="AlphaFoldDB" id="G4TH28"/>
<feature type="signal peptide" evidence="1">
    <location>
        <begin position="1"/>
        <end position="20"/>
    </location>
</feature>
<keyword evidence="3" id="KW-1185">Reference proteome</keyword>
<dbReference type="OrthoDB" id="3944184at2759"/>
<evidence type="ECO:0000313" key="2">
    <source>
        <dbReference type="EMBL" id="CCA70606.1"/>
    </source>
</evidence>